<dbReference type="Pfam" id="PF05050">
    <property type="entry name" value="Methyltransf_21"/>
    <property type="match status" value="1"/>
</dbReference>
<dbReference type="AlphaFoldDB" id="A0A1I7Z6Q1"/>
<dbReference type="WBParaSite" id="L893_g23376.t1">
    <property type="protein sequence ID" value="L893_g23376.t1"/>
    <property type="gene ID" value="L893_g23376"/>
</dbReference>
<feature type="compositionally biased region" description="Polar residues" evidence="1">
    <location>
        <begin position="1"/>
        <end position="14"/>
    </location>
</feature>
<evidence type="ECO:0000259" key="2">
    <source>
        <dbReference type="Pfam" id="PF05050"/>
    </source>
</evidence>
<dbReference type="PANTHER" id="PTHR22989">
    <property type="entry name" value="UNCHARACTERIZED DUF13 C.ELEGANS"/>
    <property type="match status" value="1"/>
</dbReference>
<accession>A0A1I7Z6Q1</accession>
<organism evidence="3 4">
    <name type="scientific">Steinernema glaseri</name>
    <dbReference type="NCBI Taxonomy" id="37863"/>
    <lineage>
        <taxon>Eukaryota</taxon>
        <taxon>Metazoa</taxon>
        <taxon>Ecdysozoa</taxon>
        <taxon>Nematoda</taxon>
        <taxon>Chromadorea</taxon>
        <taxon>Rhabditida</taxon>
        <taxon>Tylenchina</taxon>
        <taxon>Panagrolaimomorpha</taxon>
        <taxon>Strongyloidoidea</taxon>
        <taxon>Steinernematidae</taxon>
        <taxon>Steinernema</taxon>
    </lineage>
</organism>
<keyword evidence="3" id="KW-1185">Reference proteome</keyword>
<evidence type="ECO:0000256" key="1">
    <source>
        <dbReference type="SAM" id="MobiDB-lite"/>
    </source>
</evidence>
<feature type="domain" description="Methyltransferase FkbM" evidence="2">
    <location>
        <begin position="36"/>
        <end position="231"/>
    </location>
</feature>
<name>A0A1I7Z6Q1_9BILA</name>
<evidence type="ECO:0000313" key="3">
    <source>
        <dbReference type="Proteomes" id="UP000095287"/>
    </source>
</evidence>
<protein>
    <submittedName>
        <fullName evidence="4">Methyltransf_21 domain-containing protein</fullName>
    </submittedName>
</protein>
<feature type="compositionally biased region" description="Basic residues" evidence="1">
    <location>
        <begin position="16"/>
        <end position="25"/>
    </location>
</feature>
<dbReference type="Proteomes" id="UP000095287">
    <property type="component" value="Unplaced"/>
</dbReference>
<evidence type="ECO:0000313" key="4">
    <source>
        <dbReference type="WBParaSite" id="L893_g23376.t1"/>
    </source>
</evidence>
<proteinExistence type="predicted"/>
<feature type="region of interest" description="Disordered" evidence="1">
    <location>
        <begin position="1"/>
        <end position="27"/>
    </location>
</feature>
<dbReference type="InterPro" id="IPR006342">
    <property type="entry name" value="FkbM_mtfrase"/>
</dbReference>
<reference evidence="4" key="1">
    <citation type="submission" date="2016-11" db="UniProtKB">
        <authorList>
            <consortium name="WormBaseParasite"/>
        </authorList>
    </citation>
    <scope>IDENTIFICATION</scope>
</reference>
<dbReference type="PANTHER" id="PTHR22989:SF3">
    <property type="entry name" value="METHYLTRANSFERASE FKBM DOMAIN-CONTAINING PROTEIN"/>
    <property type="match status" value="1"/>
</dbReference>
<sequence length="399" mass="45893">MNRQRSVKLSSTPAIRSRRSFKRKTSRDQISQQTAWDKLENAVAECERRSHLNVTAFAALSNLDETKYHMVSKKKRGKCIVFSIGVGLDIGSEQKLRKLEPHCIFHGADPTVIGNKNLYETIGTFYPYAIGDTNGTVDSIVINGHDNKYRRENITTREFISFLAATEDHKVISQLFLDAEYAEFSLLKYFLADGDLERNDIVICQVNIEVHAPNSEQLATFHSFLKKMLKEDRYAIFKVFKVEVWSHLRIVLFNYYHQPCVDGYLKHENDLLSLLAWSIVMSADERSNRSVALCVRPDGRSPLFTKNELCIRKLLCSCSTMINEHIVLPQFCLRRRMIGTDLQKYNPRLPYTFAQKSVQLGLVPIKHKQLLQLSSISTKKTNRFELLNNIVQDPQNNGK</sequence>